<dbReference type="SMART" id="SM00028">
    <property type="entry name" value="TPR"/>
    <property type="match status" value="5"/>
</dbReference>
<dbReference type="GO" id="GO:0031145">
    <property type="term" value="P:anaphase-promoting complex-dependent catabolic process"/>
    <property type="evidence" value="ECO:0007669"/>
    <property type="project" value="TreeGrafter"/>
</dbReference>
<dbReference type="OrthoDB" id="10006270at2759"/>
<dbReference type="GO" id="GO:0045842">
    <property type="term" value="P:positive regulation of mitotic metaphase/anaphase transition"/>
    <property type="evidence" value="ECO:0007669"/>
    <property type="project" value="TreeGrafter"/>
</dbReference>
<feature type="repeat" description="TPR" evidence="7">
    <location>
        <begin position="174"/>
        <end position="207"/>
    </location>
</feature>
<dbReference type="GO" id="GO:0016567">
    <property type="term" value="P:protein ubiquitination"/>
    <property type="evidence" value="ECO:0007669"/>
    <property type="project" value="TreeGrafter"/>
</dbReference>
<evidence type="ECO:0000256" key="4">
    <source>
        <dbReference type="ARBA" id="ARBA00022786"/>
    </source>
</evidence>
<evidence type="ECO:0000313" key="8">
    <source>
        <dbReference type="EMBL" id="VDD81483.1"/>
    </source>
</evidence>
<dbReference type="AlphaFoldDB" id="A0A0R3UJ31"/>
<dbReference type="Proteomes" id="UP000267029">
    <property type="component" value="Unassembled WGS sequence"/>
</dbReference>
<keyword evidence="2" id="KW-0677">Repeat</keyword>
<dbReference type="GO" id="GO:0005680">
    <property type="term" value="C:anaphase-promoting complex"/>
    <property type="evidence" value="ECO:0007669"/>
    <property type="project" value="TreeGrafter"/>
</dbReference>
<dbReference type="PROSITE" id="PS50005">
    <property type="entry name" value="TPR"/>
    <property type="match status" value="2"/>
</dbReference>
<dbReference type="InterPro" id="IPR019734">
    <property type="entry name" value="TPR_rpt"/>
</dbReference>
<evidence type="ECO:0000256" key="6">
    <source>
        <dbReference type="ARBA" id="ARBA00023306"/>
    </source>
</evidence>
<dbReference type="Pfam" id="PF13424">
    <property type="entry name" value="TPR_12"/>
    <property type="match status" value="1"/>
</dbReference>
<keyword evidence="9" id="KW-1185">Reference proteome</keyword>
<dbReference type="Pfam" id="PF13181">
    <property type="entry name" value="TPR_8"/>
    <property type="match status" value="1"/>
</dbReference>
<evidence type="ECO:0000256" key="5">
    <source>
        <dbReference type="ARBA" id="ARBA00022803"/>
    </source>
</evidence>
<organism evidence="8 9">
    <name type="scientific">Mesocestoides corti</name>
    <name type="common">Flatworm</name>
    <dbReference type="NCBI Taxonomy" id="53468"/>
    <lineage>
        <taxon>Eukaryota</taxon>
        <taxon>Metazoa</taxon>
        <taxon>Spiralia</taxon>
        <taxon>Lophotrochozoa</taxon>
        <taxon>Platyhelminthes</taxon>
        <taxon>Cestoda</taxon>
        <taxon>Eucestoda</taxon>
        <taxon>Cyclophyllidea</taxon>
        <taxon>Mesocestoididae</taxon>
        <taxon>Mesocestoides</taxon>
    </lineage>
</organism>
<proteinExistence type="predicted"/>
<evidence type="ECO:0000256" key="7">
    <source>
        <dbReference type="PROSITE-ProRule" id="PRU00339"/>
    </source>
</evidence>
<dbReference type="PANTHER" id="PTHR12558">
    <property type="entry name" value="CELL DIVISION CYCLE 16,23,27"/>
    <property type="match status" value="1"/>
</dbReference>
<evidence type="ECO:0000313" key="9">
    <source>
        <dbReference type="Proteomes" id="UP000267029"/>
    </source>
</evidence>
<keyword evidence="4" id="KW-0833">Ubl conjugation pathway</keyword>
<name>A0A0R3UJ31_MESCO</name>
<protein>
    <recommendedName>
        <fullName evidence="10">MalT-like TPR region domain-containing protein</fullName>
    </recommendedName>
</protein>
<feature type="repeat" description="TPR" evidence="7">
    <location>
        <begin position="208"/>
        <end position="241"/>
    </location>
</feature>
<dbReference type="STRING" id="53468.A0A0R3UJ31"/>
<dbReference type="PROSITE" id="PS50293">
    <property type="entry name" value="TPR_REGION"/>
    <property type="match status" value="1"/>
</dbReference>
<keyword evidence="6" id="KW-0131">Cell cycle</keyword>
<gene>
    <name evidence="8" type="ORF">MCOS_LOCUS7486</name>
</gene>
<accession>A0A0R3UJ31</accession>
<dbReference type="SUPFAM" id="SSF48452">
    <property type="entry name" value="TPR-like"/>
    <property type="match status" value="1"/>
</dbReference>
<dbReference type="Gene3D" id="1.25.40.10">
    <property type="entry name" value="Tetratricopeptide repeat domain"/>
    <property type="match status" value="1"/>
</dbReference>
<reference evidence="8 9" key="1">
    <citation type="submission" date="2018-10" db="EMBL/GenBank/DDBJ databases">
        <authorList>
            <consortium name="Pathogen Informatics"/>
        </authorList>
    </citation>
    <scope>NUCLEOTIDE SEQUENCE [LARGE SCALE GENOMIC DNA]</scope>
</reference>
<evidence type="ECO:0000256" key="2">
    <source>
        <dbReference type="ARBA" id="ARBA00022737"/>
    </source>
</evidence>
<keyword evidence="1" id="KW-0132">Cell division</keyword>
<dbReference type="GO" id="GO:0005737">
    <property type="term" value="C:cytoplasm"/>
    <property type="evidence" value="ECO:0007669"/>
    <property type="project" value="TreeGrafter"/>
</dbReference>
<dbReference type="PANTHER" id="PTHR12558:SF9">
    <property type="entry name" value="CELL DIVISION CYCLE PROTEIN 16 HOMOLOG"/>
    <property type="match status" value="1"/>
</dbReference>
<sequence>MVHLSNGSVNDTLLLAEVLFNSGQYHRTIALLSNNDTVRVKSLFYFMVAVAGGKATQQDRRFGPAWLALGHAYAADSEHDQAIAAYCTAAQIVRHSHVPMMYIGVEYSSSGNHSLAERFMQHALQRSPSDPAILHELGSLALNLKRYNKALKLLKQAYVNISQLSGQVLAPYWEPLLNNLGHAYRELGNYEEALKMHSAALGLVENSPTTLESIGLIYAQMGRYEEAIRAFQTALALHPSLSDTALATEMLDICMREYARSLEPPAASSATAVKPPPLGRGGLLLLLLLFGGPSLICRGE</sequence>
<evidence type="ECO:0008006" key="10">
    <source>
        <dbReference type="Google" id="ProtNLM"/>
    </source>
</evidence>
<dbReference type="InterPro" id="IPR011990">
    <property type="entry name" value="TPR-like_helical_dom_sf"/>
</dbReference>
<keyword evidence="3" id="KW-0498">Mitosis</keyword>
<evidence type="ECO:0000256" key="3">
    <source>
        <dbReference type="ARBA" id="ARBA00022776"/>
    </source>
</evidence>
<dbReference type="GO" id="GO:0051301">
    <property type="term" value="P:cell division"/>
    <property type="evidence" value="ECO:0007669"/>
    <property type="project" value="UniProtKB-KW"/>
</dbReference>
<evidence type="ECO:0000256" key="1">
    <source>
        <dbReference type="ARBA" id="ARBA00022618"/>
    </source>
</evidence>
<keyword evidence="5 7" id="KW-0802">TPR repeat</keyword>
<dbReference type="Pfam" id="PF14559">
    <property type="entry name" value="TPR_19"/>
    <property type="match status" value="1"/>
</dbReference>
<dbReference type="EMBL" id="UXSR01005372">
    <property type="protein sequence ID" value="VDD81483.1"/>
    <property type="molecule type" value="Genomic_DNA"/>
</dbReference>